<organism evidence="1 2">
    <name type="scientific">Marinigracilibium pacificum</name>
    <dbReference type="NCBI Taxonomy" id="2729599"/>
    <lineage>
        <taxon>Bacteria</taxon>
        <taxon>Pseudomonadati</taxon>
        <taxon>Bacteroidota</taxon>
        <taxon>Cytophagia</taxon>
        <taxon>Cytophagales</taxon>
        <taxon>Flammeovirgaceae</taxon>
        <taxon>Marinigracilibium</taxon>
    </lineage>
</organism>
<evidence type="ECO:0000313" key="2">
    <source>
        <dbReference type="Proteomes" id="UP000559010"/>
    </source>
</evidence>
<dbReference type="Proteomes" id="UP000559010">
    <property type="component" value="Unassembled WGS sequence"/>
</dbReference>
<dbReference type="EMBL" id="JABBNU010000016">
    <property type="protein sequence ID" value="NMM50772.1"/>
    <property type="molecule type" value="Genomic_DNA"/>
</dbReference>
<name>A0A848JCP5_9BACT</name>
<proteinExistence type="predicted"/>
<dbReference type="AlphaFoldDB" id="A0A848JCP5"/>
<evidence type="ECO:0000313" key="1">
    <source>
        <dbReference type="EMBL" id="NMM50772.1"/>
    </source>
</evidence>
<comment type="caution">
    <text evidence="1">The sequence shown here is derived from an EMBL/GenBank/DDBJ whole genome shotgun (WGS) entry which is preliminary data.</text>
</comment>
<accession>A0A848JCP5</accession>
<protein>
    <submittedName>
        <fullName evidence="1">Uncharacterized protein</fullName>
    </submittedName>
</protein>
<reference evidence="1 2" key="1">
    <citation type="submission" date="2020-04" db="EMBL/GenBank/DDBJ databases">
        <title>Flammeovirgaceae bacterium KN852 isolated from deep sea.</title>
        <authorList>
            <person name="Zhang D.-C."/>
        </authorList>
    </citation>
    <scope>NUCLEOTIDE SEQUENCE [LARGE SCALE GENOMIC DNA]</scope>
    <source>
        <strain evidence="1 2">KN852</strain>
    </source>
</reference>
<sequence>MITIIKKGTPLEDIRKAMKKATTKPKSKGIIKFSGKLKINQNPLDIQKKMRDEWE</sequence>
<keyword evidence="2" id="KW-1185">Reference proteome</keyword>
<dbReference type="RefSeq" id="WP_169685140.1">
    <property type="nucleotide sequence ID" value="NZ_JABBNU010000016.1"/>
</dbReference>
<gene>
    <name evidence="1" type="ORF">HH304_20350</name>
</gene>